<dbReference type="PROSITE" id="PS51502">
    <property type="entry name" value="S_R_A_B_BARREL"/>
    <property type="match status" value="1"/>
</dbReference>
<keyword evidence="3" id="KW-0274">FAD</keyword>
<organism evidence="7 8">
    <name type="scientific">Fusarium culmorum</name>
    <dbReference type="NCBI Taxonomy" id="5516"/>
    <lineage>
        <taxon>Eukaryota</taxon>
        <taxon>Fungi</taxon>
        <taxon>Dikarya</taxon>
        <taxon>Ascomycota</taxon>
        <taxon>Pezizomycotina</taxon>
        <taxon>Sordariomycetes</taxon>
        <taxon>Hypocreomycetidae</taxon>
        <taxon>Hypocreales</taxon>
        <taxon>Nectriaceae</taxon>
        <taxon>Fusarium</taxon>
    </lineage>
</organism>
<evidence type="ECO:0000313" key="7">
    <source>
        <dbReference type="EMBL" id="PTD10319.1"/>
    </source>
</evidence>
<keyword evidence="4" id="KW-0521">NADP</keyword>
<dbReference type="Gene3D" id="3.30.70.100">
    <property type="match status" value="1"/>
</dbReference>
<feature type="domain" description="Stress-response A/B barrel" evidence="6">
    <location>
        <begin position="568"/>
        <end position="681"/>
    </location>
</feature>
<evidence type="ECO:0000256" key="2">
    <source>
        <dbReference type="ARBA" id="ARBA00022630"/>
    </source>
</evidence>
<dbReference type="Proteomes" id="UP000241587">
    <property type="component" value="Unassembled WGS sequence"/>
</dbReference>
<dbReference type="EMBL" id="PVEM01000003">
    <property type="protein sequence ID" value="PTD10319.1"/>
    <property type="molecule type" value="Genomic_DNA"/>
</dbReference>
<dbReference type="PANTHER" id="PTHR23023">
    <property type="entry name" value="DIMETHYLANILINE MONOOXYGENASE"/>
    <property type="match status" value="1"/>
</dbReference>
<reference evidence="7 8" key="1">
    <citation type="submission" date="2018-02" db="EMBL/GenBank/DDBJ databases">
        <title>Fusarium culmorum secondary metabolites in fungal-bacterial-plant interactions.</title>
        <authorList>
            <person name="Schmidt R."/>
        </authorList>
    </citation>
    <scope>NUCLEOTIDE SEQUENCE [LARGE SCALE GENOMIC DNA]</scope>
    <source>
        <strain evidence="7 8">PV</strain>
    </source>
</reference>
<dbReference type="GO" id="GO:0004499">
    <property type="term" value="F:N,N-dimethylaniline monooxygenase activity"/>
    <property type="evidence" value="ECO:0007669"/>
    <property type="project" value="InterPro"/>
</dbReference>
<protein>
    <submittedName>
        <fullName evidence="7">Dimethylaniline monooxygenase [N-oxide-forming] 5</fullName>
    </submittedName>
</protein>
<dbReference type="InterPro" id="IPR020946">
    <property type="entry name" value="Flavin_mOase-like"/>
</dbReference>
<dbReference type="GO" id="GO:0050661">
    <property type="term" value="F:NADP binding"/>
    <property type="evidence" value="ECO:0007669"/>
    <property type="project" value="InterPro"/>
</dbReference>
<evidence type="ECO:0000256" key="5">
    <source>
        <dbReference type="ARBA" id="ARBA00023002"/>
    </source>
</evidence>
<evidence type="ECO:0000313" key="8">
    <source>
        <dbReference type="Proteomes" id="UP000241587"/>
    </source>
</evidence>
<sequence length="692" mass="79486">MENIDIAIIGTGPAGLVALKNLREQGFNAVAFERRESVGGLWAYSDNTDYTAALDDTTVNVSKFVTTLPDHSPCVCSPVLATFQCQKVNMQTLSLFIIDHYYPPFPSRGQMELYFEAYATHFDLHKHIRFGVTVQRVLRNSSDSEWNVHYSYTNGQSVRPFHKVVFANGCETVPVWPSMHGRKKFKGTVLHAQQYREYKKKDLDAKRVMIIGIGNTGCDIAMSLCKHASKTYLAYRRGRFVVSRYENNGVPTDSQIPWPVLRLKYLMDCYLPTLSKWATDKFMTNKMINDFAKHEPDDSKISRRQRLRNAEKRIRGEWRLIPCPSMAHRNPAVQEDIFPAFHSKDIIPKQGFVDVTGEDTVLLADGTTVEVDVVIFATGYRHDFSIMPELEMNGIAGMGLRTAKTTEKEQNLEDKQQEPSLLRLYQMIFPPKRANSIAFLSWLAPQEAVWCVSELASMAVAQAWVVDFALKQKHNLPTPYQPSSILPTEKEMEAEVDSYHTWWRKEWKTDHSIMEGYVRGHSFYHFLHEMAGTGLYSYLDHPLSFKGWWLWWNDHNLWRWLARGPLNSYSWRLFETNPDDIPGCGRKAWAGARTAVQETICKQIIDFKETCLDADSKSYVLATSGGINNNPEHSNKNMTHGFIIEFRNDAHRVYFLDVDVAYKEVFEHIDPNNNDFLTLDFTDGVYGPSLMQ</sequence>
<evidence type="ECO:0000256" key="3">
    <source>
        <dbReference type="ARBA" id="ARBA00022827"/>
    </source>
</evidence>
<evidence type="ECO:0000256" key="4">
    <source>
        <dbReference type="ARBA" id="ARBA00022857"/>
    </source>
</evidence>
<comment type="caution">
    <text evidence="7">The sequence shown here is derived from an EMBL/GenBank/DDBJ whole genome shotgun (WGS) entry which is preliminary data.</text>
</comment>
<dbReference type="InterPro" id="IPR013097">
    <property type="entry name" value="Dabb"/>
</dbReference>
<dbReference type="InterPro" id="IPR011008">
    <property type="entry name" value="Dimeric_a/b-barrel"/>
</dbReference>
<dbReference type="OMA" id="WCVSELA"/>
<gene>
    <name evidence="7" type="ORF">FCULG_00007422</name>
</gene>
<dbReference type="SUPFAM" id="SSF54909">
    <property type="entry name" value="Dimeric alpha+beta barrel"/>
    <property type="match status" value="1"/>
</dbReference>
<dbReference type="PRINTS" id="PR00419">
    <property type="entry name" value="ADXRDTASE"/>
</dbReference>
<dbReference type="Pfam" id="PF00743">
    <property type="entry name" value="FMO-like"/>
    <property type="match status" value="1"/>
</dbReference>
<dbReference type="GO" id="GO:0050660">
    <property type="term" value="F:flavin adenine dinucleotide binding"/>
    <property type="evidence" value="ECO:0007669"/>
    <property type="project" value="InterPro"/>
</dbReference>
<keyword evidence="7" id="KW-0503">Monooxygenase</keyword>
<dbReference type="OrthoDB" id="66881at2759"/>
<keyword evidence="5" id="KW-0560">Oxidoreductase</keyword>
<name>A0A2T4H3E4_FUSCU</name>
<dbReference type="InterPro" id="IPR050346">
    <property type="entry name" value="FMO-like"/>
</dbReference>
<accession>A0A2T4H3E4</accession>
<dbReference type="Gene3D" id="3.50.50.60">
    <property type="entry name" value="FAD/NAD(P)-binding domain"/>
    <property type="match status" value="2"/>
</dbReference>
<evidence type="ECO:0000256" key="1">
    <source>
        <dbReference type="ARBA" id="ARBA00009183"/>
    </source>
</evidence>
<dbReference type="SUPFAM" id="SSF51905">
    <property type="entry name" value="FAD/NAD(P)-binding domain"/>
    <property type="match status" value="2"/>
</dbReference>
<dbReference type="InterPro" id="IPR000960">
    <property type="entry name" value="Flavin_mOase"/>
</dbReference>
<comment type="similarity">
    <text evidence="1">Belongs to the FMO family.</text>
</comment>
<keyword evidence="8" id="KW-1185">Reference proteome</keyword>
<evidence type="ECO:0000259" key="6">
    <source>
        <dbReference type="PROSITE" id="PS51502"/>
    </source>
</evidence>
<dbReference type="InterPro" id="IPR036188">
    <property type="entry name" value="FAD/NAD-bd_sf"/>
</dbReference>
<dbReference type="AlphaFoldDB" id="A0A2T4H3E4"/>
<dbReference type="PIRSF" id="PIRSF000332">
    <property type="entry name" value="FMO"/>
    <property type="match status" value="1"/>
</dbReference>
<keyword evidence="2" id="KW-0285">Flavoprotein</keyword>
<proteinExistence type="inferred from homology"/>